<dbReference type="PROSITE" id="PS51332">
    <property type="entry name" value="B12_BINDING"/>
    <property type="match status" value="1"/>
</dbReference>
<dbReference type="RefSeq" id="WP_169415095.1">
    <property type="nucleotide sequence ID" value="NZ_JAAXKZ010000109.1"/>
</dbReference>
<evidence type="ECO:0000313" key="2">
    <source>
        <dbReference type="EMBL" id="NMH94410.1"/>
    </source>
</evidence>
<protein>
    <submittedName>
        <fullName evidence="2">Methylmalonyl-CoA mutase</fullName>
    </submittedName>
</protein>
<dbReference type="InterPro" id="IPR036724">
    <property type="entry name" value="Cobalamin-bd_sf"/>
</dbReference>
<comment type="caution">
    <text evidence="2">The sequence shown here is derived from an EMBL/GenBank/DDBJ whole genome shotgun (WGS) entry which is preliminary data.</text>
</comment>
<organism evidence="2 3">
    <name type="scientific">Pseudonocardia bannensis</name>
    <dbReference type="NCBI Taxonomy" id="630973"/>
    <lineage>
        <taxon>Bacteria</taxon>
        <taxon>Bacillati</taxon>
        <taxon>Actinomycetota</taxon>
        <taxon>Actinomycetes</taxon>
        <taxon>Pseudonocardiales</taxon>
        <taxon>Pseudonocardiaceae</taxon>
        <taxon>Pseudonocardia</taxon>
    </lineage>
</organism>
<reference evidence="2 3" key="1">
    <citation type="submission" date="2020-04" db="EMBL/GenBank/DDBJ databases">
        <authorList>
            <person name="Klaysubun C."/>
            <person name="Duangmal K."/>
            <person name="Lipun K."/>
        </authorList>
    </citation>
    <scope>NUCLEOTIDE SEQUENCE [LARGE SCALE GENOMIC DNA]</scope>
    <source>
        <strain evidence="2 3">DSM 45300</strain>
    </source>
</reference>
<proteinExistence type="predicted"/>
<dbReference type="EMBL" id="JAAXKZ010000109">
    <property type="protein sequence ID" value="NMH94410.1"/>
    <property type="molecule type" value="Genomic_DNA"/>
</dbReference>
<evidence type="ECO:0000313" key="3">
    <source>
        <dbReference type="Proteomes" id="UP000586918"/>
    </source>
</evidence>
<dbReference type="AlphaFoldDB" id="A0A848DNL3"/>
<feature type="domain" description="B12-binding" evidence="1">
    <location>
        <begin position="4"/>
        <end position="113"/>
    </location>
</feature>
<dbReference type="Pfam" id="PF02310">
    <property type="entry name" value="B12-binding"/>
    <property type="match status" value="1"/>
</dbReference>
<dbReference type="Proteomes" id="UP000586918">
    <property type="component" value="Unassembled WGS sequence"/>
</dbReference>
<dbReference type="SUPFAM" id="SSF52242">
    <property type="entry name" value="Cobalamin (vitamin B12)-binding domain"/>
    <property type="match status" value="1"/>
</dbReference>
<evidence type="ECO:0000259" key="1">
    <source>
        <dbReference type="PROSITE" id="PS51332"/>
    </source>
</evidence>
<name>A0A848DNL3_9PSEU</name>
<dbReference type="Gene3D" id="3.40.50.280">
    <property type="entry name" value="Cobalamin-binding domain"/>
    <property type="match status" value="1"/>
</dbReference>
<dbReference type="InterPro" id="IPR006158">
    <property type="entry name" value="Cobalamin-bd"/>
</dbReference>
<dbReference type="GO" id="GO:0046872">
    <property type="term" value="F:metal ion binding"/>
    <property type="evidence" value="ECO:0007669"/>
    <property type="project" value="InterPro"/>
</dbReference>
<keyword evidence="3" id="KW-1185">Reference proteome</keyword>
<sequence>MGDRLRIVIAAPADGDPGARAAMVLARFLRDAGIEVIITAPGAAPDQIAATALQEDADAVAVPAATDAGVVPGLRAGLAERAASDVAVIVAGPAPGPDLLAGIRAAVACATTS</sequence>
<accession>A0A848DNL3</accession>
<gene>
    <name evidence="2" type="ORF">HF519_23080</name>
</gene>
<dbReference type="GO" id="GO:0031419">
    <property type="term" value="F:cobalamin binding"/>
    <property type="evidence" value="ECO:0007669"/>
    <property type="project" value="InterPro"/>
</dbReference>